<feature type="transmembrane region" description="Helical" evidence="8">
    <location>
        <begin position="489"/>
        <end position="511"/>
    </location>
</feature>
<dbReference type="EMBL" id="SLXO01000007">
    <property type="protein sequence ID" value="TCP33533.1"/>
    <property type="molecule type" value="Genomic_DNA"/>
</dbReference>
<evidence type="ECO:0000256" key="5">
    <source>
        <dbReference type="ARBA" id="ARBA00023136"/>
    </source>
</evidence>
<evidence type="ECO:0000256" key="3">
    <source>
        <dbReference type="ARBA" id="ARBA00022692"/>
    </source>
</evidence>
<feature type="transmembrane region" description="Helical" evidence="8">
    <location>
        <begin position="325"/>
        <end position="348"/>
    </location>
</feature>
<keyword evidence="2 8" id="KW-0813">Transport</keyword>
<dbReference type="SUPFAM" id="SSF161098">
    <property type="entry name" value="MetI-like"/>
    <property type="match status" value="1"/>
</dbReference>
<dbReference type="PANTHER" id="PTHR30177">
    <property type="entry name" value="GLYCINE BETAINE/L-PROLINE TRANSPORT SYSTEM PERMEASE PROTEIN PROW"/>
    <property type="match status" value="1"/>
</dbReference>
<dbReference type="GO" id="GO:0043190">
    <property type="term" value="C:ATP-binding cassette (ABC) transporter complex"/>
    <property type="evidence" value="ECO:0007669"/>
    <property type="project" value="InterPro"/>
</dbReference>
<keyword evidence="4 8" id="KW-1133">Transmembrane helix</keyword>
<dbReference type="FunCoup" id="A0A4R2PE58">
    <property type="interactions" value="88"/>
</dbReference>
<comment type="similarity">
    <text evidence="8">Belongs to the binding-protein-dependent transport system permease family.</text>
</comment>
<feature type="transmembrane region" description="Helical" evidence="8">
    <location>
        <begin position="389"/>
        <end position="407"/>
    </location>
</feature>
<dbReference type="Pfam" id="PF00528">
    <property type="entry name" value="BPD_transp_1"/>
    <property type="match status" value="1"/>
</dbReference>
<feature type="domain" description="ABC transmembrane type-1" evidence="9">
    <location>
        <begin position="329"/>
        <end position="512"/>
    </location>
</feature>
<proteinExistence type="inferred from homology"/>
<evidence type="ECO:0000259" key="9">
    <source>
        <dbReference type="PROSITE" id="PS50928"/>
    </source>
</evidence>
<organism evidence="10 11">
    <name type="scientific">Rhodothalassium salexigens DSM 2132</name>
    <dbReference type="NCBI Taxonomy" id="1188247"/>
    <lineage>
        <taxon>Bacteria</taxon>
        <taxon>Pseudomonadati</taxon>
        <taxon>Pseudomonadota</taxon>
        <taxon>Alphaproteobacteria</taxon>
        <taxon>Rhodothalassiales</taxon>
        <taxon>Rhodothalassiaceae</taxon>
        <taxon>Rhodothalassium</taxon>
    </lineage>
</organism>
<evidence type="ECO:0000256" key="7">
    <source>
        <dbReference type="ARBA" id="ARBA00035652"/>
    </source>
</evidence>
<feature type="transmembrane region" description="Helical" evidence="8">
    <location>
        <begin position="360"/>
        <end position="383"/>
    </location>
</feature>
<dbReference type="GO" id="GO:0022857">
    <property type="term" value="F:transmembrane transporter activity"/>
    <property type="evidence" value="ECO:0007669"/>
    <property type="project" value="InterPro"/>
</dbReference>
<evidence type="ECO:0000256" key="6">
    <source>
        <dbReference type="ARBA" id="ARBA00035642"/>
    </source>
</evidence>
<protein>
    <submittedName>
        <fullName evidence="10">Osmoprotectant transport system permease protein</fullName>
    </submittedName>
</protein>
<dbReference type="PANTHER" id="PTHR30177:SF4">
    <property type="entry name" value="OSMOPROTECTANT IMPORT PERMEASE PROTEIN OSMW"/>
    <property type="match status" value="1"/>
</dbReference>
<comment type="caution">
    <text evidence="10">The sequence shown here is derived from an EMBL/GenBank/DDBJ whole genome shotgun (WGS) entry which is preliminary data.</text>
</comment>
<dbReference type="InterPro" id="IPR000515">
    <property type="entry name" value="MetI-like"/>
</dbReference>
<feature type="transmembrane region" description="Helical" evidence="8">
    <location>
        <begin position="443"/>
        <end position="469"/>
    </location>
</feature>
<comment type="similarity">
    <text evidence="7">In the N-terminal section; belongs to the binding-protein-dependent transport system permease family.</text>
</comment>
<evidence type="ECO:0000256" key="4">
    <source>
        <dbReference type="ARBA" id="ARBA00022989"/>
    </source>
</evidence>
<dbReference type="FunFam" id="1.10.3720.10:FF:000001">
    <property type="entry name" value="Glycine betaine ABC transporter, permease"/>
    <property type="match status" value="1"/>
</dbReference>
<dbReference type="GO" id="GO:0031460">
    <property type="term" value="P:glycine betaine transport"/>
    <property type="evidence" value="ECO:0007669"/>
    <property type="project" value="TreeGrafter"/>
</dbReference>
<evidence type="ECO:0000313" key="11">
    <source>
        <dbReference type="Proteomes" id="UP000295399"/>
    </source>
</evidence>
<sequence>MTDDRSLDWTRNRPGGRARLFATLALLVCLSILTATGGARATASSQTDDTDARPVITIASKAHTESVVLAEAARLLLENAGFEVHHRAELGGSQVVFKALENGDIDLYPDYTGTLQHEIFAGQAPGIAALRQRLAERGLAMGPPLGFDNTYAIAMRAGHAQRLGIETLADLAQHPDLALGFSNEFLDRGDGWRGMAKRYDLPHRNVQGIQHNLAYRAIASGRIDVTDAYATDAEIVAYDLAVLRDNRRYFPGYEGAYVYDRDLDPRAVRALNRLAGAIDADTMRRANALVKLEGRPDGVAAAKLLGETGTLDVDVASGPGLAERLWGYTVAHLGLVAVSLGLALVIAVPLGIAAARLPRLGHVVLGTVGVLQTIPSLALLVVLIPLLGIGWAPTVAMLFVYSLLPLVRNTHAGLTGIPLSLQHAAQALGLPARAKLWRIELPLALPTILAGVKTAAVINVGTATLGALVGAGGYGQPILTGIRLNDQSLILEGAIPSAVLALLVVVVFEGVERALVAPPLRGKTGR</sequence>
<keyword evidence="11" id="KW-1185">Reference proteome</keyword>
<dbReference type="InterPro" id="IPR051204">
    <property type="entry name" value="ABC_transp_perm/SBD"/>
</dbReference>
<dbReference type="InParanoid" id="A0A4R2PE58"/>
<accession>A0A4R2PE58</accession>
<dbReference type="Gene3D" id="3.40.190.10">
    <property type="entry name" value="Periplasmic binding protein-like II"/>
    <property type="match status" value="1"/>
</dbReference>
<dbReference type="Gene3D" id="3.40.190.120">
    <property type="entry name" value="Osmoprotection protein (prox), domain 2"/>
    <property type="match status" value="1"/>
</dbReference>
<dbReference type="PROSITE" id="PS50928">
    <property type="entry name" value="ABC_TM1"/>
    <property type="match status" value="1"/>
</dbReference>
<keyword evidence="5 8" id="KW-0472">Membrane</keyword>
<evidence type="ECO:0000256" key="2">
    <source>
        <dbReference type="ARBA" id="ARBA00022448"/>
    </source>
</evidence>
<dbReference type="AlphaFoldDB" id="A0A4R2PE58"/>
<comment type="subcellular location">
    <subcellularLocation>
        <location evidence="1 8">Cell membrane</location>
        <topology evidence="1 8">Multi-pass membrane protein</topology>
    </subcellularLocation>
</comment>
<keyword evidence="3 8" id="KW-0812">Transmembrane</keyword>
<dbReference type="Pfam" id="PF04069">
    <property type="entry name" value="OpuAC"/>
    <property type="match status" value="1"/>
</dbReference>
<dbReference type="InterPro" id="IPR007210">
    <property type="entry name" value="ABC_Gly_betaine_transp_sub-bd"/>
</dbReference>
<evidence type="ECO:0000256" key="8">
    <source>
        <dbReference type="RuleBase" id="RU363032"/>
    </source>
</evidence>
<dbReference type="Proteomes" id="UP000295399">
    <property type="component" value="Unassembled WGS sequence"/>
</dbReference>
<dbReference type="RefSeq" id="WP_132708808.1">
    <property type="nucleotide sequence ID" value="NZ_JACIGF010000007.1"/>
</dbReference>
<dbReference type="InterPro" id="IPR035906">
    <property type="entry name" value="MetI-like_sf"/>
</dbReference>
<evidence type="ECO:0000256" key="1">
    <source>
        <dbReference type="ARBA" id="ARBA00004651"/>
    </source>
</evidence>
<dbReference type="OrthoDB" id="9781705at2"/>
<reference evidence="10 11" key="1">
    <citation type="submission" date="2019-03" db="EMBL/GenBank/DDBJ databases">
        <title>Genomic Encyclopedia of Type Strains, Phase IV (KMG-IV): sequencing the most valuable type-strain genomes for metagenomic binning, comparative biology and taxonomic classification.</title>
        <authorList>
            <person name="Goeker M."/>
        </authorList>
    </citation>
    <scope>NUCLEOTIDE SEQUENCE [LARGE SCALE GENOMIC DNA]</scope>
    <source>
        <strain evidence="10 11">DSM 2132</strain>
    </source>
</reference>
<name>A0A4R2PE58_RHOSA</name>
<dbReference type="CDD" id="cd06261">
    <property type="entry name" value="TM_PBP2"/>
    <property type="match status" value="1"/>
</dbReference>
<dbReference type="SUPFAM" id="SSF53850">
    <property type="entry name" value="Periplasmic binding protein-like II"/>
    <property type="match status" value="1"/>
</dbReference>
<dbReference type="Gene3D" id="1.10.3720.10">
    <property type="entry name" value="MetI-like"/>
    <property type="match status" value="1"/>
</dbReference>
<comment type="similarity">
    <text evidence="6">In the C-terminal section; belongs to the OsmX family.</text>
</comment>
<gene>
    <name evidence="10" type="ORF">EV659_107145</name>
</gene>
<evidence type="ECO:0000313" key="10">
    <source>
        <dbReference type="EMBL" id="TCP33533.1"/>
    </source>
</evidence>